<dbReference type="AlphaFoldDB" id="A0A1Z4BKY3"/>
<accession>A0A1Z4BKY3</accession>
<organism evidence="1 2">
    <name type="scientific">Capnocytophaga endodontalis</name>
    <dbReference type="NCBI Taxonomy" id="2708117"/>
    <lineage>
        <taxon>Bacteria</taxon>
        <taxon>Pseudomonadati</taxon>
        <taxon>Bacteroidota</taxon>
        <taxon>Flavobacteriia</taxon>
        <taxon>Flavobacteriales</taxon>
        <taxon>Flavobacteriaceae</taxon>
        <taxon>Capnocytophaga</taxon>
    </lineage>
</organism>
<proteinExistence type="predicted"/>
<dbReference type="InterPro" id="IPR053865">
    <property type="entry name" value="DUF6934"/>
</dbReference>
<reference evidence="2" key="1">
    <citation type="submission" date="2017-06" db="EMBL/GenBank/DDBJ databases">
        <title>Complete genome sequence of Capnocytophaga sp. KCOM 1579 (=ChDC OS43) isolated from a human refractory periapical abscess lesion.</title>
        <authorList>
            <person name="Kook J.-K."/>
            <person name="Park S.-N."/>
            <person name="Lim Y.K."/>
            <person name="Roh H."/>
        </authorList>
    </citation>
    <scope>NUCLEOTIDE SEQUENCE [LARGE SCALE GENOMIC DNA]</scope>
    <source>
        <strain evidence="2">ChDC OS43</strain>
    </source>
</reference>
<dbReference type="RefSeq" id="WP_088593140.1">
    <property type="nucleotide sequence ID" value="NZ_CP022022.1"/>
</dbReference>
<evidence type="ECO:0000313" key="1">
    <source>
        <dbReference type="EMBL" id="ASF41938.1"/>
    </source>
</evidence>
<protein>
    <submittedName>
        <fullName evidence="1">Uncharacterized protein</fullName>
    </submittedName>
</protein>
<dbReference type="KEGG" id="capn:CBG49_01885"/>
<evidence type="ECO:0000313" key="2">
    <source>
        <dbReference type="Proteomes" id="UP000197007"/>
    </source>
</evidence>
<gene>
    <name evidence="1" type="ORF">CBG49_01885</name>
</gene>
<sequence length="148" mass="17409">MNLPKYDILPDETNHIYEFISEGKNGKIYKMVKFQETNLTDVYNLGFGDKDPLTEEIDDMVVSDNGDMEKVLATVISIIYVFTEKFPDKWVYIQGSSPVRTRLYRIIIAKYLSLIKKDFFLKCWLNGEWEDFLPNVIYQGFAIKRKNN</sequence>
<dbReference type="EMBL" id="CP022022">
    <property type="protein sequence ID" value="ASF41938.1"/>
    <property type="molecule type" value="Genomic_DNA"/>
</dbReference>
<dbReference type="Pfam" id="PF22028">
    <property type="entry name" value="DUF6934"/>
    <property type="match status" value="1"/>
</dbReference>
<dbReference type="Proteomes" id="UP000197007">
    <property type="component" value="Chromosome"/>
</dbReference>
<keyword evidence="2" id="KW-1185">Reference proteome</keyword>
<name>A0A1Z4BKY3_9FLAO</name>